<name>A0A0P0RDM9_9BURK</name>
<evidence type="ECO:0008006" key="5">
    <source>
        <dbReference type="Google" id="ProtNLM"/>
    </source>
</evidence>
<reference evidence="3 4" key="1">
    <citation type="journal article" date="2014" name="Genome Announc.">
        <title>Draft Genome Sequence of the Haloacid-Degrading Burkholderia caribensis Strain MBA4.</title>
        <authorList>
            <person name="Pan Y."/>
            <person name="Kong K.F."/>
            <person name="Tsang J.S."/>
        </authorList>
    </citation>
    <scope>NUCLEOTIDE SEQUENCE [LARGE SCALE GENOMIC DNA]</scope>
    <source>
        <strain evidence="3 4">MBA4</strain>
    </source>
</reference>
<dbReference type="KEGG" id="bcai:K788_0005812"/>
<dbReference type="RefSeq" id="WP_035988082.1">
    <property type="nucleotide sequence ID" value="NZ_CP012747.1"/>
</dbReference>
<evidence type="ECO:0000313" key="4">
    <source>
        <dbReference type="Proteomes" id="UP000019146"/>
    </source>
</evidence>
<accession>A0A0P0RDM9</accession>
<evidence type="ECO:0000313" key="3">
    <source>
        <dbReference type="EMBL" id="ALL66665.1"/>
    </source>
</evidence>
<proteinExistence type="predicted"/>
<feature type="signal peptide" evidence="2">
    <location>
        <begin position="1"/>
        <end position="22"/>
    </location>
</feature>
<sequence length="61" mass="5651">MTKAALKHLLLALAVVSMSLGAGCKKADNSTTDTATGASAPAATDSAMGASGAAAASGASQ</sequence>
<keyword evidence="2" id="KW-0732">Signal</keyword>
<dbReference type="PROSITE" id="PS51257">
    <property type="entry name" value="PROKAR_LIPOPROTEIN"/>
    <property type="match status" value="1"/>
</dbReference>
<organism evidence="3 4">
    <name type="scientific">Paraburkholderia caribensis MBA4</name>
    <dbReference type="NCBI Taxonomy" id="1323664"/>
    <lineage>
        <taxon>Bacteria</taxon>
        <taxon>Pseudomonadati</taxon>
        <taxon>Pseudomonadota</taxon>
        <taxon>Betaproteobacteria</taxon>
        <taxon>Burkholderiales</taxon>
        <taxon>Burkholderiaceae</taxon>
        <taxon>Paraburkholderia</taxon>
    </lineage>
</organism>
<dbReference type="EMBL" id="CP012747">
    <property type="protein sequence ID" value="ALL66665.1"/>
    <property type="molecule type" value="Genomic_DNA"/>
</dbReference>
<feature type="chain" id="PRO_5006054175" description="Lipoprotein" evidence="2">
    <location>
        <begin position="23"/>
        <end position="61"/>
    </location>
</feature>
<evidence type="ECO:0000256" key="2">
    <source>
        <dbReference type="SAM" id="SignalP"/>
    </source>
</evidence>
<dbReference type="AlphaFoldDB" id="A0A0P0RDM9"/>
<feature type="region of interest" description="Disordered" evidence="1">
    <location>
        <begin position="26"/>
        <end position="46"/>
    </location>
</feature>
<protein>
    <recommendedName>
        <fullName evidence="5">Lipoprotein</fullName>
    </recommendedName>
</protein>
<dbReference type="Proteomes" id="UP000019146">
    <property type="component" value="Chromosome 2"/>
</dbReference>
<evidence type="ECO:0000256" key="1">
    <source>
        <dbReference type="SAM" id="MobiDB-lite"/>
    </source>
</evidence>
<gene>
    <name evidence="3" type="ORF">K788_0005812</name>
</gene>
<dbReference type="GeneID" id="69970603"/>